<dbReference type="InterPro" id="IPR013805">
    <property type="entry name" value="GrpE_CC"/>
</dbReference>
<evidence type="ECO:0000256" key="6">
    <source>
        <dbReference type="ARBA" id="ARBA00023186"/>
    </source>
</evidence>
<dbReference type="GO" id="GO:0051082">
    <property type="term" value="F:unfolded protein binding"/>
    <property type="evidence" value="ECO:0007669"/>
    <property type="project" value="TreeGrafter"/>
</dbReference>
<comment type="subunit">
    <text evidence="3 10">Homodimer.</text>
</comment>
<dbReference type="PROSITE" id="PS01071">
    <property type="entry name" value="GRPE"/>
    <property type="match status" value="1"/>
</dbReference>
<keyword evidence="4 10" id="KW-0963">Cytoplasm</keyword>
<keyword evidence="5 10" id="KW-0346">Stress response</keyword>
<organism evidence="14 15">
    <name type="scientific">Sporanaerobacter acetigenes DSM 13106</name>
    <dbReference type="NCBI Taxonomy" id="1123281"/>
    <lineage>
        <taxon>Bacteria</taxon>
        <taxon>Bacillati</taxon>
        <taxon>Bacillota</taxon>
        <taxon>Tissierellia</taxon>
        <taxon>Tissierellales</taxon>
        <taxon>Sporanaerobacteraceae</taxon>
        <taxon>Sporanaerobacter</taxon>
    </lineage>
</organism>
<protein>
    <recommendedName>
        <fullName evidence="8 10">Protein GrpE</fullName>
    </recommendedName>
    <alternativeName>
        <fullName evidence="9 10">HSP-70 cofactor</fullName>
    </alternativeName>
</protein>
<dbReference type="GO" id="GO:0005737">
    <property type="term" value="C:cytoplasm"/>
    <property type="evidence" value="ECO:0007669"/>
    <property type="project" value="UniProtKB-SubCell"/>
</dbReference>
<evidence type="ECO:0000256" key="9">
    <source>
        <dbReference type="ARBA" id="ARBA00076414"/>
    </source>
</evidence>
<evidence type="ECO:0000256" key="1">
    <source>
        <dbReference type="ARBA" id="ARBA00004496"/>
    </source>
</evidence>
<evidence type="ECO:0000256" key="11">
    <source>
        <dbReference type="RuleBase" id="RU000639"/>
    </source>
</evidence>
<evidence type="ECO:0000256" key="3">
    <source>
        <dbReference type="ARBA" id="ARBA00011738"/>
    </source>
</evidence>
<dbReference type="InterPro" id="IPR000740">
    <property type="entry name" value="GrpE"/>
</dbReference>
<name>A0A1M5US45_9FIRM</name>
<keyword evidence="13" id="KW-0175">Coiled coil</keyword>
<dbReference type="Pfam" id="PF01025">
    <property type="entry name" value="GrpE"/>
    <property type="match status" value="1"/>
</dbReference>
<evidence type="ECO:0000256" key="5">
    <source>
        <dbReference type="ARBA" id="ARBA00023016"/>
    </source>
</evidence>
<dbReference type="AlphaFoldDB" id="A0A1M5US45"/>
<dbReference type="Proteomes" id="UP000184389">
    <property type="component" value="Unassembled WGS sequence"/>
</dbReference>
<evidence type="ECO:0000313" key="15">
    <source>
        <dbReference type="Proteomes" id="UP000184389"/>
    </source>
</evidence>
<evidence type="ECO:0000256" key="12">
    <source>
        <dbReference type="RuleBase" id="RU004478"/>
    </source>
</evidence>
<gene>
    <name evidence="10" type="primary">grpE</name>
    <name evidence="14" type="ORF">SAMN02745180_00750</name>
</gene>
<comment type="subcellular location">
    <subcellularLocation>
        <location evidence="1 10">Cytoplasm</location>
    </subcellularLocation>
</comment>
<dbReference type="NCBIfam" id="NF010738">
    <property type="entry name" value="PRK14140.1"/>
    <property type="match status" value="1"/>
</dbReference>
<dbReference type="PANTHER" id="PTHR21237:SF23">
    <property type="entry name" value="GRPE PROTEIN HOMOLOG, MITOCHONDRIAL"/>
    <property type="match status" value="1"/>
</dbReference>
<dbReference type="GO" id="GO:0042803">
    <property type="term" value="F:protein homodimerization activity"/>
    <property type="evidence" value="ECO:0007669"/>
    <property type="project" value="InterPro"/>
</dbReference>
<dbReference type="FunFam" id="2.30.22.10:FF:000001">
    <property type="entry name" value="Protein GrpE"/>
    <property type="match status" value="1"/>
</dbReference>
<dbReference type="GO" id="GO:0000774">
    <property type="term" value="F:adenyl-nucleotide exchange factor activity"/>
    <property type="evidence" value="ECO:0007669"/>
    <property type="project" value="InterPro"/>
</dbReference>
<dbReference type="PANTHER" id="PTHR21237">
    <property type="entry name" value="GRPE PROTEIN"/>
    <property type="match status" value="1"/>
</dbReference>
<dbReference type="EMBL" id="FQXR01000003">
    <property type="protein sequence ID" value="SHH65819.1"/>
    <property type="molecule type" value="Genomic_DNA"/>
</dbReference>
<proteinExistence type="inferred from homology"/>
<dbReference type="SUPFAM" id="SSF58014">
    <property type="entry name" value="Coiled-coil domain of nucleotide exchange factor GrpE"/>
    <property type="match status" value="1"/>
</dbReference>
<feature type="coiled-coil region" evidence="13">
    <location>
        <begin position="53"/>
        <end position="97"/>
    </location>
</feature>
<dbReference type="HAMAP" id="MF_01151">
    <property type="entry name" value="GrpE"/>
    <property type="match status" value="1"/>
</dbReference>
<dbReference type="GO" id="GO:0006457">
    <property type="term" value="P:protein folding"/>
    <property type="evidence" value="ECO:0007669"/>
    <property type="project" value="InterPro"/>
</dbReference>
<comment type="similarity">
    <text evidence="2 10 12">Belongs to the GrpE family.</text>
</comment>
<dbReference type="InterPro" id="IPR009012">
    <property type="entry name" value="GrpE_head"/>
</dbReference>
<dbReference type="Gene3D" id="3.90.20.20">
    <property type="match status" value="1"/>
</dbReference>
<keyword evidence="6 10" id="KW-0143">Chaperone</keyword>
<comment type="function">
    <text evidence="7 10 11">Participates actively in the response to hyperosmotic and heat shock by preventing the aggregation of stress-denatured proteins, in association with DnaK and GrpE. It is the nucleotide exchange factor for DnaK and may function as a thermosensor. Unfolded proteins bind initially to DnaJ; upon interaction with the DnaJ-bound protein, DnaK hydrolyzes its bound ATP, resulting in the formation of a stable complex. GrpE releases ADP from DnaK; ATP binding to DnaK triggers the release of the substrate protein, thus completing the reaction cycle. Several rounds of ATP-dependent interactions between DnaJ, DnaK and GrpE are required for fully efficient folding.</text>
</comment>
<reference evidence="14 15" key="1">
    <citation type="submission" date="2016-11" db="EMBL/GenBank/DDBJ databases">
        <authorList>
            <person name="Jaros S."/>
            <person name="Januszkiewicz K."/>
            <person name="Wedrychowicz H."/>
        </authorList>
    </citation>
    <scope>NUCLEOTIDE SEQUENCE [LARGE SCALE GENOMIC DNA]</scope>
    <source>
        <strain evidence="14 15">DSM 13106</strain>
    </source>
</reference>
<dbReference type="CDD" id="cd00446">
    <property type="entry name" value="GrpE"/>
    <property type="match status" value="1"/>
</dbReference>
<evidence type="ECO:0000313" key="14">
    <source>
        <dbReference type="EMBL" id="SHH65819.1"/>
    </source>
</evidence>
<keyword evidence="15" id="KW-1185">Reference proteome</keyword>
<dbReference type="GO" id="GO:0051087">
    <property type="term" value="F:protein-folding chaperone binding"/>
    <property type="evidence" value="ECO:0007669"/>
    <property type="project" value="InterPro"/>
</dbReference>
<evidence type="ECO:0000256" key="8">
    <source>
        <dbReference type="ARBA" id="ARBA00072274"/>
    </source>
</evidence>
<dbReference type="SUPFAM" id="SSF51064">
    <property type="entry name" value="Head domain of nucleotide exchange factor GrpE"/>
    <property type="match status" value="1"/>
</dbReference>
<accession>A0A1M5US45</accession>
<evidence type="ECO:0000256" key="7">
    <source>
        <dbReference type="ARBA" id="ARBA00053401"/>
    </source>
</evidence>
<dbReference type="PRINTS" id="PR00773">
    <property type="entry name" value="GRPEPROTEIN"/>
</dbReference>
<evidence type="ECO:0000256" key="2">
    <source>
        <dbReference type="ARBA" id="ARBA00009054"/>
    </source>
</evidence>
<sequence length="220" mass="25862">MGCKFSYTLLKCELMLWYHYVAPKTDIRGDLMENKEGKIAEEFHGEKIENEDLKNVESTEELEEKDVNEVEKLKNELENKIREMEDLNNRFLRLQADFVNFKGRAEKEKESIYSYASEDILNSMLPVLDNFERALSSSTDTEDGFYEGMEMIYNQLIKVLNENGLEEIEALHEKFDPNYHHAVFQEESDEYEEGTVIEVFQKGYKLKDKVIRPSMVKVAK</sequence>
<dbReference type="Gene3D" id="2.30.22.10">
    <property type="entry name" value="Head domain of nucleotide exchange factor GrpE"/>
    <property type="match status" value="1"/>
</dbReference>
<evidence type="ECO:0000256" key="13">
    <source>
        <dbReference type="SAM" id="Coils"/>
    </source>
</evidence>
<dbReference type="STRING" id="1123281.SAMN02745180_00750"/>
<evidence type="ECO:0000256" key="4">
    <source>
        <dbReference type="ARBA" id="ARBA00022490"/>
    </source>
</evidence>
<evidence type="ECO:0000256" key="10">
    <source>
        <dbReference type="HAMAP-Rule" id="MF_01151"/>
    </source>
</evidence>